<evidence type="ECO:0000256" key="2">
    <source>
        <dbReference type="ARBA" id="ARBA00022679"/>
    </source>
</evidence>
<dbReference type="PANTHER" id="PTHR11236">
    <property type="entry name" value="AMINOBENZOATE/ANTHRANILATE SYNTHASE"/>
    <property type="match status" value="1"/>
</dbReference>
<gene>
    <name evidence="5" type="ORF">DFQ59_10563</name>
</gene>
<dbReference type="InterPro" id="IPR005802">
    <property type="entry name" value="ADC_synth_comp_1"/>
</dbReference>
<dbReference type="GO" id="GO:0009396">
    <property type="term" value="P:folic acid-containing compound biosynthetic process"/>
    <property type="evidence" value="ECO:0007669"/>
    <property type="project" value="InterPro"/>
</dbReference>
<evidence type="ECO:0000256" key="1">
    <source>
        <dbReference type="ARBA" id="ARBA00013139"/>
    </source>
</evidence>
<dbReference type="PANTHER" id="PTHR11236:SF50">
    <property type="entry name" value="AMINODEOXYCHORISMATE SYNTHASE COMPONENT 1"/>
    <property type="match status" value="1"/>
</dbReference>
<dbReference type="InterPro" id="IPR019999">
    <property type="entry name" value="Anth_synth_I-like"/>
</dbReference>
<dbReference type="NCBIfam" id="TIGR00553">
    <property type="entry name" value="pabB"/>
    <property type="match status" value="1"/>
</dbReference>
<evidence type="ECO:0000259" key="4">
    <source>
        <dbReference type="Pfam" id="PF04715"/>
    </source>
</evidence>
<dbReference type="OrthoDB" id="9803598at2"/>
<dbReference type="InterPro" id="IPR015890">
    <property type="entry name" value="Chorismate_C"/>
</dbReference>
<keyword evidence="2" id="KW-0808">Transferase</keyword>
<dbReference type="Gene3D" id="3.60.120.10">
    <property type="entry name" value="Anthranilate synthase"/>
    <property type="match status" value="1"/>
</dbReference>
<dbReference type="Proteomes" id="UP000252707">
    <property type="component" value="Unassembled WGS sequence"/>
</dbReference>
<organism evidence="5 6">
    <name type="scientific">Thioalbus denitrificans</name>
    <dbReference type="NCBI Taxonomy" id="547122"/>
    <lineage>
        <taxon>Bacteria</taxon>
        <taxon>Pseudomonadati</taxon>
        <taxon>Pseudomonadota</taxon>
        <taxon>Gammaproteobacteria</taxon>
        <taxon>Chromatiales</taxon>
        <taxon>Ectothiorhodospiraceae</taxon>
        <taxon>Thioalbus</taxon>
    </lineage>
</organism>
<accession>A0A369C9N9</accession>
<protein>
    <recommendedName>
        <fullName evidence="1">aminodeoxychorismate synthase</fullName>
        <ecNumber evidence="1">2.6.1.85</ecNumber>
    </recommendedName>
</protein>
<proteinExistence type="predicted"/>
<reference evidence="5 6" key="1">
    <citation type="submission" date="2018-07" db="EMBL/GenBank/DDBJ databases">
        <title>Genomic Encyclopedia of Type Strains, Phase IV (KMG-IV): sequencing the most valuable type-strain genomes for metagenomic binning, comparative biology and taxonomic classification.</title>
        <authorList>
            <person name="Goeker M."/>
        </authorList>
    </citation>
    <scope>NUCLEOTIDE SEQUENCE [LARGE SCALE GENOMIC DNA]</scope>
    <source>
        <strain evidence="5 6">DSM 26407</strain>
    </source>
</reference>
<dbReference type="InterPro" id="IPR005801">
    <property type="entry name" value="ADC_synthase"/>
</dbReference>
<evidence type="ECO:0000313" key="6">
    <source>
        <dbReference type="Proteomes" id="UP000252707"/>
    </source>
</evidence>
<name>A0A369C9N9_9GAMM</name>
<dbReference type="GO" id="GO:0046820">
    <property type="term" value="F:4-amino-4-deoxychorismate synthase activity"/>
    <property type="evidence" value="ECO:0007669"/>
    <property type="project" value="UniProtKB-EC"/>
</dbReference>
<keyword evidence="6" id="KW-1185">Reference proteome</keyword>
<feature type="domain" description="Anthranilate synthase component I N-terminal" evidence="4">
    <location>
        <begin position="19"/>
        <end position="149"/>
    </location>
</feature>
<dbReference type="EC" id="2.6.1.85" evidence="1"/>
<dbReference type="SUPFAM" id="SSF56322">
    <property type="entry name" value="ADC synthase"/>
    <property type="match status" value="1"/>
</dbReference>
<feature type="domain" description="Chorismate-utilising enzyme C-terminal" evidence="3">
    <location>
        <begin position="195"/>
        <end position="447"/>
    </location>
</feature>
<dbReference type="GO" id="GO:0000162">
    <property type="term" value="P:L-tryptophan biosynthetic process"/>
    <property type="evidence" value="ECO:0007669"/>
    <property type="project" value="TreeGrafter"/>
</dbReference>
<dbReference type="RefSeq" id="WP_114279842.1">
    <property type="nucleotide sequence ID" value="NZ_QPJY01000005.1"/>
</dbReference>
<sequence length="465" mass="50593">MSEQCGRVQELDYHPDSGALFEALADRPWSVFLDSGRPGCEGGRYDILAADPMATLVTRGGVTEVRGPDGVALLPDDPFDLLRRLLGPRGGTPAGLPFAGGAIGWFGYDLARRLERLPVRTLDDEGLPEMAVGLYDWALVVDHAERRSWLAGQGRDPATARRWPELAALLGRPRPGPSRAPFRVRAPVASNLEPADYRAAFERIQRYIRAGDCYQVNFAQRFSAPVAGDPWSAYRRLRRINPAPFAAYLNTPHARVLSASPERFLEVRDGAVETRPIKGTRPRGADAAGDAALAAELAASPKDRAENLMIVDLLRNDLGRNCALGSVRVPALFEVERYATVHHLVSTVTGRLAPGRDALALLRGCFPGGSITGAPKLRAMEIIEELETHRRGIYCGAIGYLGFDGAMDTNIVIRTLVQARGRVSFWAGGGIVADSEAEAEYRETFHKAAALLRLLEGAELRDVGR</sequence>
<dbReference type="PRINTS" id="PR00095">
    <property type="entry name" value="ANTSNTHASEI"/>
</dbReference>
<dbReference type="AlphaFoldDB" id="A0A369C9N9"/>
<dbReference type="Pfam" id="PF00425">
    <property type="entry name" value="Chorismate_bind"/>
    <property type="match status" value="1"/>
</dbReference>
<comment type="caution">
    <text evidence="5">The sequence shown here is derived from an EMBL/GenBank/DDBJ whole genome shotgun (WGS) entry which is preliminary data.</text>
</comment>
<evidence type="ECO:0000259" key="3">
    <source>
        <dbReference type="Pfam" id="PF00425"/>
    </source>
</evidence>
<dbReference type="Pfam" id="PF04715">
    <property type="entry name" value="Anth_synt_I_N"/>
    <property type="match status" value="1"/>
</dbReference>
<dbReference type="InterPro" id="IPR006805">
    <property type="entry name" value="Anth_synth_I_N"/>
</dbReference>
<evidence type="ECO:0000313" key="5">
    <source>
        <dbReference type="EMBL" id="RCX30231.1"/>
    </source>
</evidence>
<dbReference type="EMBL" id="QPJY01000005">
    <property type="protein sequence ID" value="RCX30231.1"/>
    <property type="molecule type" value="Genomic_DNA"/>
</dbReference>